<evidence type="ECO:0000259" key="6">
    <source>
        <dbReference type="PROSITE" id="PS51292"/>
    </source>
</evidence>
<proteinExistence type="predicted"/>
<accession>A0AB40B5C6</accession>
<reference evidence="8" key="1">
    <citation type="submission" date="2025-08" db="UniProtKB">
        <authorList>
            <consortium name="RefSeq"/>
        </authorList>
    </citation>
    <scope>IDENTIFICATION</scope>
</reference>
<keyword evidence="5" id="KW-1133">Transmembrane helix</keyword>
<dbReference type="RefSeq" id="XP_039122466.1">
    <property type="nucleotide sequence ID" value="XM_039266532.1"/>
</dbReference>
<dbReference type="GO" id="GO:0016020">
    <property type="term" value="C:membrane"/>
    <property type="evidence" value="ECO:0007669"/>
    <property type="project" value="TreeGrafter"/>
</dbReference>
<dbReference type="PROSITE" id="PS51292">
    <property type="entry name" value="ZF_RING_CH"/>
    <property type="match status" value="1"/>
</dbReference>
<keyword evidence="5" id="KW-0812">Transmembrane</keyword>
<dbReference type="Proteomes" id="UP001515500">
    <property type="component" value="Chromosome 4"/>
</dbReference>
<sequence>MVGDFMVCVDRIIASACFDPHNGLAVAAAPAALVKNGPAGLEEGSSENKKGGSVKKKKKKGGGEVIECRICQEEGEEGDMESPCACNGTLKFAHRKCIQRWCNKKGDITCEICNQVYTPNYSVPPSRATSDVMAIDIRQNWATGIDLNNPHYLAIAAAEQEFLRAEYENYAAASSSGIYCCRTVALILMLLLLVRHILMVIVDSGMVQDISPFFNVSLLQFLGFLLPCYVIVRACYIVQSRRRRQV</sequence>
<keyword evidence="2" id="KW-0863">Zinc-finger</keyword>
<dbReference type="GO" id="GO:0016567">
    <property type="term" value="P:protein ubiquitination"/>
    <property type="evidence" value="ECO:0007669"/>
    <property type="project" value="TreeGrafter"/>
</dbReference>
<name>A0AB40B5C6_DIOCR</name>
<keyword evidence="7" id="KW-1185">Reference proteome</keyword>
<dbReference type="GO" id="GO:0004842">
    <property type="term" value="F:ubiquitin-protein transferase activity"/>
    <property type="evidence" value="ECO:0007669"/>
    <property type="project" value="TreeGrafter"/>
</dbReference>
<dbReference type="SUPFAM" id="SSF57850">
    <property type="entry name" value="RING/U-box"/>
    <property type="match status" value="1"/>
</dbReference>
<dbReference type="Gene3D" id="3.30.40.10">
    <property type="entry name" value="Zinc/RING finger domain, C3HC4 (zinc finger)"/>
    <property type="match status" value="1"/>
</dbReference>
<dbReference type="CDD" id="cd16495">
    <property type="entry name" value="RING_CH-C4HC3_MARCH"/>
    <property type="match status" value="1"/>
</dbReference>
<dbReference type="AlphaFoldDB" id="A0AB40B5C6"/>
<dbReference type="Pfam" id="PF12428">
    <property type="entry name" value="DUF3675"/>
    <property type="match status" value="1"/>
</dbReference>
<keyword evidence="3" id="KW-0862">Zinc</keyword>
<evidence type="ECO:0000256" key="5">
    <source>
        <dbReference type="SAM" id="Phobius"/>
    </source>
</evidence>
<evidence type="ECO:0000313" key="8">
    <source>
        <dbReference type="RefSeq" id="XP_039122466.1"/>
    </source>
</evidence>
<evidence type="ECO:0000256" key="1">
    <source>
        <dbReference type="ARBA" id="ARBA00022723"/>
    </source>
</evidence>
<gene>
    <name evidence="8" type="primary">LOC120259014</name>
</gene>
<feature type="transmembrane region" description="Helical" evidence="5">
    <location>
        <begin position="179"/>
        <end position="198"/>
    </location>
</feature>
<dbReference type="PANTHER" id="PTHR23012">
    <property type="entry name" value="RING/FYVE/PHD ZINC FINGER DOMAIN-CONTAINING"/>
    <property type="match status" value="1"/>
</dbReference>
<dbReference type="InterPro" id="IPR013083">
    <property type="entry name" value="Znf_RING/FYVE/PHD"/>
</dbReference>
<dbReference type="InterPro" id="IPR033275">
    <property type="entry name" value="MARCH-like"/>
</dbReference>
<organism evidence="7 8">
    <name type="scientific">Dioscorea cayennensis subsp. rotundata</name>
    <name type="common">White Guinea yam</name>
    <name type="synonym">Dioscorea rotundata</name>
    <dbReference type="NCBI Taxonomy" id="55577"/>
    <lineage>
        <taxon>Eukaryota</taxon>
        <taxon>Viridiplantae</taxon>
        <taxon>Streptophyta</taxon>
        <taxon>Embryophyta</taxon>
        <taxon>Tracheophyta</taxon>
        <taxon>Spermatophyta</taxon>
        <taxon>Magnoliopsida</taxon>
        <taxon>Liliopsida</taxon>
        <taxon>Dioscoreales</taxon>
        <taxon>Dioscoreaceae</taxon>
        <taxon>Dioscorea</taxon>
    </lineage>
</organism>
<feature type="domain" description="RING-CH-type" evidence="6">
    <location>
        <begin position="60"/>
        <end position="120"/>
    </location>
</feature>
<keyword evidence="1" id="KW-0479">Metal-binding</keyword>
<dbReference type="InterPro" id="IPR011016">
    <property type="entry name" value="Znf_RING-CH"/>
</dbReference>
<evidence type="ECO:0000256" key="4">
    <source>
        <dbReference type="SAM" id="MobiDB-lite"/>
    </source>
</evidence>
<evidence type="ECO:0000256" key="3">
    <source>
        <dbReference type="ARBA" id="ARBA00022833"/>
    </source>
</evidence>
<dbReference type="SMART" id="SM00744">
    <property type="entry name" value="RINGv"/>
    <property type="match status" value="1"/>
</dbReference>
<feature type="region of interest" description="Disordered" evidence="4">
    <location>
        <begin position="39"/>
        <end position="58"/>
    </location>
</feature>
<evidence type="ECO:0000313" key="7">
    <source>
        <dbReference type="Proteomes" id="UP001515500"/>
    </source>
</evidence>
<dbReference type="GeneID" id="120259014"/>
<keyword evidence="5" id="KW-0472">Membrane</keyword>
<dbReference type="Pfam" id="PF12906">
    <property type="entry name" value="RINGv"/>
    <property type="match status" value="1"/>
</dbReference>
<dbReference type="InterPro" id="IPR022143">
    <property type="entry name" value="DUF3675"/>
</dbReference>
<feature type="transmembrane region" description="Helical" evidence="5">
    <location>
        <begin position="218"/>
        <end position="238"/>
    </location>
</feature>
<dbReference type="PANTHER" id="PTHR23012:SF176">
    <property type="entry name" value="OS01G0894600 PROTEIN"/>
    <property type="match status" value="1"/>
</dbReference>
<dbReference type="GO" id="GO:0008270">
    <property type="term" value="F:zinc ion binding"/>
    <property type="evidence" value="ECO:0007669"/>
    <property type="project" value="UniProtKB-KW"/>
</dbReference>
<evidence type="ECO:0000256" key="2">
    <source>
        <dbReference type="ARBA" id="ARBA00022771"/>
    </source>
</evidence>
<protein>
    <submittedName>
        <fullName evidence="8">Uncharacterized protein LOC120259014</fullName>
    </submittedName>
</protein>